<dbReference type="Proteomes" id="UP000887565">
    <property type="component" value="Unplaced"/>
</dbReference>
<feature type="compositionally biased region" description="Polar residues" evidence="3">
    <location>
        <begin position="18"/>
        <end position="32"/>
    </location>
</feature>
<name>A0A915LAS3_ROMCU</name>
<accession>A0A915LAS3</accession>
<evidence type="ECO:0000259" key="4">
    <source>
        <dbReference type="PROSITE" id="PS50001"/>
    </source>
</evidence>
<dbReference type="InterPro" id="IPR000980">
    <property type="entry name" value="SH2"/>
</dbReference>
<dbReference type="PRINTS" id="PR00401">
    <property type="entry name" value="SH2DOMAIN"/>
</dbReference>
<reference evidence="6" key="1">
    <citation type="submission" date="2022-11" db="UniProtKB">
        <authorList>
            <consortium name="WormBaseParasite"/>
        </authorList>
    </citation>
    <scope>IDENTIFICATION</scope>
</reference>
<dbReference type="GO" id="GO:0046935">
    <property type="term" value="F:1-phosphatidylinositol-3-kinase regulator activity"/>
    <property type="evidence" value="ECO:0007669"/>
    <property type="project" value="TreeGrafter"/>
</dbReference>
<dbReference type="PANTHER" id="PTHR10155:SF10">
    <property type="entry name" value="PI3K21B, ISOFORM B"/>
    <property type="match status" value="1"/>
</dbReference>
<dbReference type="SMART" id="SM00252">
    <property type="entry name" value="SH2"/>
    <property type="match status" value="1"/>
</dbReference>
<keyword evidence="1 2" id="KW-0727">SH2 domain</keyword>
<dbReference type="GO" id="GO:0046854">
    <property type="term" value="P:phosphatidylinositol phosphate biosynthetic process"/>
    <property type="evidence" value="ECO:0007669"/>
    <property type="project" value="TreeGrafter"/>
</dbReference>
<dbReference type="SUPFAM" id="SSF55550">
    <property type="entry name" value="SH2 domain"/>
    <property type="match status" value="1"/>
</dbReference>
<dbReference type="WBParaSite" id="nRc.2.0.1.t48230-RA">
    <property type="protein sequence ID" value="nRc.2.0.1.t48230-RA"/>
    <property type="gene ID" value="nRc.2.0.1.g48230"/>
</dbReference>
<keyword evidence="5" id="KW-1185">Reference proteome</keyword>
<dbReference type="PROSITE" id="PS50001">
    <property type="entry name" value="SH2"/>
    <property type="match status" value="1"/>
</dbReference>
<evidence type="ECO:0000313" key="6">
    <source>
        <dbReference type="WBParaSite" id="nRc.2.0.1.t48230-RA"/>
    </source>
</evidence>
<evidence type="ECO:0000256" key="3">
    <source>
        <dbReference type="SAM" id="MobiDB-lite"/>
    </source>
</evidence>
<protein>
    <submittedName>
        <fullName evidence="6">SH2 domain-containing protein</fullName>
    </submittedName>
</protein>
<dbReference type="InterPro" id="IPR036860">
    <property type="entry name" value="SH2_dom_sf"/>
</dbReference>
<dbReference type="GO" id="GO:0005942">
    <property type="term" value="C:phosphatidylinositol 3-kinase complex"/>
    <property type="evidence" value="ECO:0007669"/>
    <property type="project" value="TreeGrafter"/>
</dbReference>
<feature type="domain" description="SH2" evidence="4">
    <location>
        <begin position="59"/>
        <end position="153"/>
    </location>
</feature>
<dbReference type="AlphaFoldDB" id="A0A915LAS3"/>
<dbReference type="Pfam" id="PF00017">
    <property type="entry name" value="SH2"/>
    <property type="match status" value="1"/>
</dbReference>
<proteinExistence type="predicted"/>
<evidence type="ECO:0000256" key="1">
    <source>
        <dbReference type="ARBA" id="ARBA00022999"/>
    </source>
</evidence>
<feature type="region of interest" description="Disordered" evidence="3">
    <location>
        <begin position="18"/>
        <end position="47"/>
    </location>
</feature>
<evidence type="ECO:0000313" key="5">
    <source>
        <dbReference type="Proteomes" id="UP000887565"/>
    </source>
</evidence>
<organism evidence="5 6">
    <name type="scientific">Romanomermis culicivorax</name>
    <name type="common">Nematode worm</name>
    <dbReference type="NCBI Taxonomy" id="13658"/>
    <lineage>
        <taxon>Eukaryota</taxon>
        <taxon>Metazoa</taxon>
        <taxon>Ecdysozoa</taxon>
        <taxon>Nematoda</taxon>
        <taxon>Enoplea</taxon>
        <taxon>Dorylaimia</taxon>
        <taxon>Mermithida</taxon>
        <taxon>Mermithoidea</taxon>
        <taxon>Mermithidae</taxon>
        <taxon>Romanomermis</taxon>
    </lineage>
</organism>
<sequence length="261" mass="29916">MLNRNLYSDFDNSMTLPLSDTQNLPKGVSSETLESKNLSKSDTNAAVPNSTQNVIDAPWFWGSISREQESEELRGKPDGSFLVRNSSSSAGYTLSICHEKTIKLIRIYQKDGKFGFELSDLPFDSLVDLINFYADRSLKQYNLSLDVKLKYAVVRNAFENDEVDIDNISFTNKKIYTGKNDFISAAETPSDQKCMELIIEYGRVKKDCRVKSRAYDEYYQNFISSTQELQYEERSLKAAIETLKMFEEQKASLERRVELLS</sequence>
<dbReference type="Gene3D" id="1.10.287.1490">
    <property type="match status" value="1"/>
</dbReference>
<evidence type="ECO:0000256" key="2">
    <source>
        <dbReference type="PROSITE-ProRule" id="PRU00191"/>
    </source>
</evidence>
<dbReference type="Gene3D" id="3.30.505.10">
    <property type="entry name" value="SH2 domain"/>
    <property type="match status" value="1"/>
</dbReference>
<dbReference type="PANTHER" id="PTHR10155">
    <property type="entry name" value="PHOSPHATIDYLINOSITOL 3-KINASE REGULATORY SUBUNIT"/>
    <property type="match status" value="1"/>
</dbReference>